<feature type="domain" description="MlaB-like STAS" evidence="1">
    <location>
        <begin position="14"/>
        <end position="91"/>
    </location>
</feature>
<dbReference type="OrthoDB" id="6706370at2"/>
<gene>
    <name evidence="2" type="ORF">BKE30_05520</name>
</gene>
<dbReference type="Pfam" id="PF13466">
    <property type="entry name" value="STAS_2"/>
    <property type="match status" value="1"/>
</dbReference>
<dbReference type="EMBL" id="MLCN01000013">
    <property type="protein sequence ID" value="ONG41240.1"/>
    <property type="molecule type" value="Genomic_DNA"/>
</dbReference>
<keyword evidence="3" id="KW-1185">Reference proteome</keyword>
<dbReference type="Proteomes" id="UP000192132">
    <property type="component" value="Unassembled WGS sequence"/>
</dbReference>
<dbReference type="RefSeq" id="WP_076877617.1">
    <property type="nucleotide sequence ID" value="NZ_MLCN01000013.1"/>
</dbReference>
<sequence length="100" mass="11165">MAAQLSVQDQVLFLKGSIEFDNAATVYEQGLTLLKQQQQWPVSIDLSGLESSNTIVLAVFVQWLRQCATGQMFYLQKVPQKMQAIIQASNLMAEFGLTPQ</sequence>
<protein>
    <recommendedName>
        <fullName evidence="1">MlaB-like STAS domain-containing protein</fullName>
    </recommendedName>
</protein>
<accession>A0A1S8CXM5</accession>
<comment type="caution">
    <text evidence="2">The sequence shown here is derived from an EMBL/GenBank/DDBJ whole genome shotgun (WGS) entry which is preliminary data.</text>
</comment>
<dbReference type="STRING" id="1907941.BKE30_05520"/>
<evidence type="ECO:0000259" key="1">
    <source>
        <dbReference type="Pfam" id="PF13466"/>
    </source>
</evidence>
<dbReference type="Gene3D" id="3.30.750.24">
    <property type="entry name" value="STAS domain"/>
    <property type="match status" value="1"/>
</dbReference>
<dbReference type="SUPFAM" id="SSF52091">
    <property type="entry name" value="SpoIIaa-like"/>
    <property type="match status" value="1"/>
</dbReference>
<organism evidence="2 3">
    <name type="scientific">Alkanindiges hydrocarboniclasticus</name>
    <dbReference type="NCBI Taxonomy" id="1907941"/>
    <lineage>
        <taxon>Bacteria</taxon>
        <taxon>Pseudomonadati</taxon>
        <taxon>Pseudomonadota</taxon>
        <taxon>Gammaproteobacteria</taxon>
        <taxon>Moraxellales</taxon>
        <taxon>Moraxellaceae</taxon>
        <taxon>Alkanindiges</taxon>
    </lineage>
</organism>
<name>A0A1S8CXM5_9GAMM</name>
<evidence type="ECO:0000313" key="3">
    <source>
        <dbReference type="Proteomes" id="UP000192132"/>
    </source>
</evidence>
<dbReference type="InterPro" id="IPR036513">
    <property type="entry name" value="STAS_dom_sf"/>
</dbReference>
<evidence type="ECO:0000313" key="2">
    <source>
        <dbReference type="EMBL" id="ONG41240.1"/>
    </source>
</evidence>
<reference evidence="2 3" key="1">
    <citation type="submission" date="2016-10" db="EMBL/GenBank/DDBJ databases">
        <title>Draft Genome sequence of Alkanindiges sp. strain H1.</title>
        <authorList>
            <person name="Subhash Y."/>
            <person name="Lee S."/>
        </authorList>
    </citation>
    <scope>NUCLEOTIDE SEQUENCE [LARGE SCALE GENOMIC DNA]</scope>
    <source>
        <strain evidence="2 3">H1</strain>
    </source>
</reference>
<proteinExistence type="predicted"/>
<dbReference type="InterPro" id="IPR058548">
    <property type="entry name" value="MlaB-like_STAS"/>
</dbReference>
<dbReference type="AlphaFoldDB" id="A0A1S8CXM5"/>